<organism evidence="1 2">
    <name type="scientific">Elstera litoralis</name>
    <dbReference type="NCBI Taxonomy" id="552518"/>
    <lineage>
        <taxon>Bacteria</taxon>
        <taxon>Pseudomonadati</taxon>
        <taxon>Pseudomonadota</taxon>
        <taxon>Alphaproteobacteria</taxon>
        <taxon>Rhodospirillales</taxon>
        <taxon>Rhodospirillaceae</taxon>
        <taxon>Elstera</taxon>
    </lineage>
</organism>
<reference evidence="1 2" key="1">
    <citation type="submission" date="2015-03" db="EMBL/GenBank/DDBJ databases">
        <title>Draft genome sequence of Elstera litoralis.</title>
        <authorList>
            <person name="Rahalkar M.C."/>
            <person name="Dhakephalkar P.K."/>
            <person name="Pore S.D."/>
            <person name="Arora P."/>
            <person name="Kapse N.G."/>
            <person name="Pandit P.S."/>
        </authorList>
    </citation>
    <scope>NUCLEOTIDE SEQUENCE [LARGE SCALE GENOMIC DNA]</scope>
    <source>
        <strain evidence="1 2">Dia-1</strain>
    </source>
</reference>
<name>A0A0F3IR23_9PROT</name>
<gene>
    <name evidence="1" type="ORF">VZ95_13025</name>
</gene>
<evidence type="ECO:0000313" key="2">
    <source>
        <dbReference type="Proteomes" id="UP000033774"/>
    </source>
</evidence>
<dbReference type="EMBL" id="LAJY01000336">
    <property type="protein sequence ID" value="KJV09195.1"/>
    <property type="molecule type" value="Genomic_DNA"/>
</dbReference>
<dbReference type="Proteomes" id="UP000033774">
    <property type="component" value="Unassembled WGS sequence"/>
</dbReference>
<evidence type="ECO:0000313" key="1">
    <source>
        <dbReference type="EMBL" id="KJV09195.1"/>
    </source>
</evidence>
<dbReference type="PATRIC" id="fig|552518.3.peg.2260"/>
<evidence type="ECO:0008006" key="3">
    <source>
        <dbReference type="Google" id="ProtNLM"/>
    </source>
</evidence>
<protein>
    <recommendedName>
        <fullName evidence="3">Killing trait domain-containing protein</fullName>
    </recommendedName>
</protein>
<dbReference type="RefSeq" id="WP_045776238.1">
    <property type="nucleotide sequence ID" value="NZ_LAJY01000336.1"/>
</dbReference>
<sequence length="116" mass="11842">MPEPTSVNAQIVDVINQVQTATMSPQVVLTSGAGKAYQSVAQTAAITVQDAADALRNISTIATTAVGVAMAQFLATGDPKYSQAMQIAQSMMTSATTDFSNIGSAAATVLKEFPSG</sequence>
<comment type="caution">
    <text evidence="1">The sequence shown here is derived from an EMBL/GenBank/DDBJ whole genome shotgun (WGS) entry which is preliminary data.</text>
</comment>
<keyword evidence="2" id="KW-1185">Reference proteome</keyword>
<dbReference type="AlphaFoldDB" id="A0A0F3IR23"/>
<dbReference type="OrthoDB" id="7356208at2"/>
<proteinExistence type="predicted"/>
<accession>A0A0F3IR23</accession>